<name>A0A6N7IY19_9FIRM</name>
<dbReference type="InterPro" id="IPR022267">
    <property type="entry name" value="Asp2"/>
</dbReference>
<evidence type="ECO:0000313" key="2">
    <source>
        <dbReference type="Proteomes" id="UP000460257"/>
    </source>
</evidence>
<proteinExistence type="predicted"/>
<sequence length="498" mass="57355">MNVRALELGDQDFSEKFSFQPYVEWNFEPELSLEDKEYDIAFIDRNLKDEEAEILSKIVRAHSLFIVDDVFMTNKMKYLMKSRCGRTIKRKELVPFFENRLKDYFGRPYGEKYEPHTFTPAPGFKGSVSWNGFSEIILEGDFGEKMSQAAFWRGNIPVDAGQGIDFWLEYKKDPGIEVELQIVQFAAGSVSSIQNIWKFSEKELNHEVTVEDMKKDGPVFASINAKGHGKLEIIALHDRYSRHGEGDFLPGSRREVTFNREEVFSYFDPGDMKPPLCVYFSGYKTMEGFEGYHMMRRMGVPFLLISESRLEGGAFYIGSHEYERKLVKLIEDAMNTLGFSSDQVILSGLSMGTFGAFYYGIDIRPAYIIAGKPLLSLGNMAKAERIIRPGGFPTSLDLLWKNYKGLTDNDVALLNQRFWDKFDNSDLTDRTFCIAYMIEDDYDANAYQELLSHVRARGAKVIGKGLHGRHNDDTSGIVNWFIRQYIRILNDRYDRKQD</sequence>
<accession>A0A6N7IY19</accession>
<keyword evidence="2" id="KW-1185">Reference proteome</keyword>
<gene>
    <name evidence="1" type="primary">asp2</name>
    <name evidence="1" type="ORF">FRC54_01495</name>
</gene>
<protein>
    <submittedName>
        <fullName evidence="1">Accessory Sec system protein Asp2</fullName>
    </submittedName>
</protein>
<dbReference type="InterPro" id="IPR029058">
    <property type="entry name" value="AB_hydrolase_fold"/>
</dbReference>
<dbReference type="SUPFAM" id="SSF53474">
    <property type="entry name" value="alpha/beta-Hydrolases"/>
    <property type="match status" value="1"/>
</dbReference>
<dbReference type="AlphaFoldDB" id="A0A6N7IY19"/>
<dbReference type="Pfam" id="PF16929">
    <property type="entry name" value="Asp2"/>
    <property type="match status" value="1"/>
</dbReference>
<dbReference type="GO" id="GO:0015031">
    <property type="term" value="P:protein transport"/>
    <property type="evidence" value="ECO:0007669"/>
    <property type="project" value="InterPro"/>
</dbReference>
<comment type="caution">
    <text evidence="1">The sequence shown here is derived from an EMBL/GenBank/DDBJ whole genome shotgun (WGS) entry which is preliminary data.</text>
</comment>
<evidence type="ECO:0000313" key="1">
    <source>
        <dbReference type="EMBL" id="MQN00662.1"/>
    </source>
</evidence>
<dbReference type="NCBIfam" id="TIGR03712">
    <property type="entry name" value="acc_sec_asp2"/>
    <property type="match status" value="1"/>
</dbReference>
<dbReference type="Proteomes" id="UP000460257">
    <property type="component" value="Unassembled WGS sequence"/>
</dbReference>
<organism evidence="1 2">
    <name type="scientific">Candidatus Weimeria bifida</name>
    <dbReference type="NCBI Taxonomy" id="2599074"/>
    <lineage>
        <taxon>Bacteria</taxon>
        <taxon>Bacillati</taxon>
        <taxon>Bacillota</taxon>
        <taxon>Clostridia</taxon>
        <taxon>Lachnospirales</taxon>
        <taxon>Lachnospiraceae</taxon>
        <taxon>Candidatus Weimeria</taxon>
    </lineage>
</organism>
<dbReference type="EMBL" id="VOGC01000002">
    <property type="protein sequence ID" value="MQN00662.1"/>
    <property type="molecule type" value="Genomic_DNA"/>
</dbReference>
<reference evidence="1" key="1">
    <citation type="journal article" date="2020" name="Appl. Environ. Microbiol.">
        <title>Medium-Chain Fatty Acid Synthesis by 'Candidatus Weimeria bifida' gen. nov., sp. nov., and 'Candidatus Pseudoramibacter fermentans' sp. nov.</title>
        <authorList>
            <person name="Scarborough M.J."/>
            <person name="Myers K.S."/>
            <person name="Donohue T.J."/>
            <person name="Noguera D.R."/>
        </authorList>
    </citation>
    <scope>NUCLEOTIDE SEQUENCE</scope>
    <source>
        <strain evidence="1">LCO1.1</strain>
    </source>
</reference>